<dbReference type="EMBL" id="OZ020099">
    <property type="protein sequence ID" value="CAK9271126.1"/>
    <property type="molecule type" value="Genomic_DNA"/>
</dbReference>
<sequence length="337" mass="37509">MNHPRYRASNIVSDFRGPSLEDIQANNTRPEMRMIMDFASQQRVAGTSLMDDGVVDWIMLLDRTGLSTGVIHLATISSIMFSKSCSQAVILCTFALDITSDPSDKPCANCGNGGTWQHHVEVLFVLCALCGGKKREQVQNQLAKLGLVGVLTHMFDKLDWKASQLRLSSRGIHGIGCACNSKSVWGGEQESSWLSKPTGDMKDEGLMFKILKILINEPADSLYRFWLASCVEAFLGGADPKNQEFVVSTGLMEHLVAEILKGGFWCATSLQINFDLLGELIKFNKNLFQRLNRLLVGEKFDRFVEVLVTNLVDSNVFVRSVVLSLDYFCRHQWSGST</sequence>
<dbReference type="PANTHER" id="PTHR31743">
    <property type="entry name" value="TRANSIENT RECEPTOR POTENTIAL CHANNEL 4-ASSOCIATED PROTEIN TCPC4AP"/>
    <property type="match status" value="1"/>
</dbReference>
<keyword evidence="2" id="KW-1185">Reference proteome</keyword>
<evidence type="ECO:0000313" key="1">
    <source>
        <dbReference type="EMBL" id="CAK9271126.1"/>
    </source>
</evidence>
<protein>
    <submittedName>
        <fullName evidence="1">Uncharacterized protein</fullName>
    </submittedName>
</protein>
<gene>
    <name evidence="1" type="ORF">CSSPJE1EN1_LOCUS16604</name>
</gene>
<accession>A0ABP0WY65</accession>
<reference evidence="1" key="1">
    <citation type="submission" date="2024-02" db="EMBL/GenBank/DDBJ databases">
        <authorList>
            <consortium name="ELIXIR-Norway"/>
            <consortium name="Elixir Norway"/>
        </authorList>
    </citation>
    <scope>NUCLEOTIDE SEQUENCE</scope>
</reference>
<name>A0ABP0WY65_9BRYO</name>
<evidence type="ECO:0000313" key="2">
    <source>
        <dbReference type="Proteomes" id="UP001497444"/>
    </source>
</evidence>
<dbReference type="InterPro" id="IPR022162">
    <property type="entry name" value="TRPC4AP"/>
</dbReference>
<organism evidence="1 2">
    <name type="scientific">Sphagnum jensenii</name>
    <dbReference type="NCBI Taxonomy" id="128206"/>
    <lineage>
        <taxon>Eukaryota</taxon>
        <taxon>Viridiplantae</taxon>
        <taxon>Streptophyta</taxon>
        <taxon>Embryophyta</taxon>
        <taxon>Bryophyta</taxon>
        <taxon>Sphagnophytina</taxon>
        <taxon>Sphagnopsida</taxon>
        <taxon>Sphagnales</taxon>
        <taxon>Sphagnaceae</taxon>
        <taxon>Sphagnum</taxon>
    </lineage>
</organism>
<dbReference type="Proteomes" id="UP001497444">
    <property type="component" value="Chromosome 4"/>
</dbReference>
<dbReference type="Pfam" id="PF12463">
    <property type="entry name" value="DUF3689"/>
    <property type="match status" value="1"/>
</dbReference>
<dbReference type="PANTHER" id="PTHR31743:SF1">
    <property type="entry name" value="SHORT TRANSIENT RECEPTOR POTENTIAL CHANNEL 4-ASSOCIATED PROTEIN"/>
    <property type="match status" value="1"/>
</dbReference>
<proteinExistence type="predicted"/>